<evidence type="ECO:0000313" key="8">
    <source>
        <dbReference type="EMBL" id="PZC76020.1"/>
    </source>
</evidence>
<dbReference type="SMART" id="SM01025">
    <property type="entry name" value="BEN"/>
    <property type="match status" value="1"/>
</dbReference>
<dbReference type="GO" id="GO:0003714">
    <property type="term" value="F:transcription corepressor activity"/>
    <property type="evidence" value="ECO:0007669"/>
    <property type="project" value="InterPro"/>
</dbReference>
<dbReference type="InterPro" id="IPR018379">
    <property type="entry name" value="BEN_domain"/>
</dbReference>
<dbReference type="EMBL" id="KZ149972">
    <property type="protein sequence ID" value="PZC76020.1"/>
    <property type="molecule type" value="Genomic_DNA"/>
</dbReference>
<organism evidence="8 9">
    <name type="scientific">Helicoverpa armigera</name>
    <name type="common">Cotton bollworm</name>
    <name type="synonym">Heliothis armigera</name>
    <dbReference type="NCBI Taxonomy" id="29058"/>
    <lineage>
        <taxon>Eukaryota</taxon>
        <taxon>Metazoa</taxon>
        <taxon>Ecdysozoa</taxon>
        <taxon>Arthropoda</taxon>
        <taxon>Hexapoda</taxon>
        <taxon>Insecta</taxon>
        <taxon>Pterygota</taxon>
        <taxon>Neoptera</taxon>
        <taxon>Endopterygota</taxon>
        <taxon>Lepidoptera</taxon>
        <taxon>Glossata</taxon>
        <taxon>Ditrysia</taxon>
        <taxon>Noctuoidea</taxon>
        <taxon>Noctuidae</taxon>
        <taxon>Heliothinae</taxon>
        <taxon>Helicoverpa</taxon>
    </lineage>
</organism>
<accession>A0A2W1BTC7</accession>
<dbReference type="PANTHER" id="PTHR35346">
    <property type="entry name" value="BEN DOMAIN-CONTAINING PROTEIN 6"/>
    <property type="match status" value="1"/>
</dbReference>
<feature type="compositionally biased region" description="Basic and acidic residues" evidence="6">
    <location>
        <begin position="1"/>
        <end position="19"/>
    </location>
</feature>
<evidence type="ECO:0000259" key="7">
    <source>
        <dbReference type="PROSITE" id="PS51457"/>
    </source>
</evidence>
<evidence type="ECO:0000313" key="9">
    <source>
        <dbReference type="Proteomes" id="UP000249218"/>
    </source>
</evidence>
<proteinExistence type="predicted"/>
<feature type="region of interest" description="Disordered" evidence="6">
    <location>
        <begin position="93"/>
        <end position="124"/>
    </location>
</feature>
<comment type="subcellular location">
    <subcellularLocation>
        <location evidence="1">Nucleus</location>
    </subcellularLocation>
</comment>
<keyword evidence="2" id="KW-0678">Repressor</keyword>
<dbReference type="OrthoDB" id="8186171at2759"/>
<dbReference type="Gene3D" id="1.10.10.2590">
    <property type="entry name" value="BEN domain"/>
    <property type="match status" value="1"/>
</dbReference>
<feature type="region of interest" description="Disordered" evidence="6">
    <location>
        <begin position="1"/>
        <end position="81"/>
    </location>
</feature>
<dbReference type="GO" id="GO:0045746">
    <property type="term" value="P:negative regulation of Notch signaling pathway"/>
    <property type="evidence" value="ECO:0007669"/>
    <property type="project" value="InterPro"/>
</dbReference>
<evidence type="ECO:0000256" key="1">
    <source>
        <dbReference type="ARBA" id="ARBA00004123"/>
    </source>
</evidence>
<evidence type="ECO:0000256" key="3">
    <source>
        <dbReference type="ARBA" id="ARBA00023015"/>
    </source>
</evidence>
<dbReference type="Pfam" id="PF10523">
    <property type="entry name" value="BEN"/>
    <property type="match status" value="1"/>
</dbReference>
<evidence type="ECO:0000256" key="2">
    <source>
        <dbReference type="ARBA" id="ARBA00022491"/>
    </source>
</evidence>
<keyword evidence="9" id="KW-1185">Reference proteome</keyword>
<feature type="compositionally biased region" description="Basic and acidic residues" evidence="6">
    <location>
        <begin position="44"/>
        <end position="57"/>
    </location>
</feature>
<evidence type="ECO:0000256" key="6">
    <source>
        <dbReference type="SAM" id="MobiDB-lite"/>
    </source>
</evidence>
<dbReference type="PANTHER" id="PTHR35346:SF1">
    <property type="entry name" value="BEN DOMAIN-CONTAINING PROTEIN 6"/>
    <property type="match status" value="1"/>
</dbReference>
<dbReference type="GO" id="GO:0005634">
    <property type="term" value="C:nucleus"/>
    <property type="evidence" value="ECO:0007669"/>
    <property type="project" value="UniProtKB-SubCell"/>
</dbReference>
<evidence type="ECO:0000256" key="5">
    <source>
        <dbReference type="ARBA" id="ARBA00023242"/>
    </source>
</evidence>
<feature type="compositionally biased region" description="Basic residues" evidence="6">
    <location>
        <begin position="332"/>
        <end position="341"/>
    </location>
</feature>
<dbReference type="Proteomes" id="UP000249218">
    <property type="component" value="Unassembled WGS sequence"/>
</dbReference>
<dbReference type="AlphaFoldDB" id="A0A2W1BTC7"/>
<gene>
    <name evidence="8" type="primary">HaOG205222</name>
    <name evidence="8" type="ORF">B5X24_HaOG205222</name>
</gene>
<dbReference type="InterPro" id="IPR037496">
    <property type="entry name" value="BEND6-like"/>
</dbReference>
<dbReference type="GO" id="GO:0045666">
    <property type="term" value="P:positive regulation of neuron differentiation"/>
    <property type="evidence" value="ECO:0007669"/>
    <property type="project" value="InterPro"/>
</dbReference>
<reference evidence="8 9" key="1">
    <citation type="journal article" date="2017" name="BMC Biol.">
        <title>Genomic innovations, transcriptional plasticity and gene loss underlying the evolution and divergence of two highly polyphagous and invasive Helicoverpa pest species.</title>
        <authorList>
            <person name="Pearce S.L."/>
            <person name="Clarke D.F."/>
            <person name="East P.D."/>
            <person name="Elfekih S."/>
            <person name="Gordon K.H."/>
            <person name="Jermiin L.S."/>
            <person name="McGaughran A."/>
            <person name="Oakeshott J.G."/>
            <person name="Papanikolaou A."/>
            <person name="Perera O.P."/>
            <person name="Rane R.V."/>
            <person name="Richards S."/>
            <person name="Tay W.T."/>
            <person name="Walsh T.K."/>
            <person name="Anderson A."/>
            <person name="Anderson C.J."/>
            <person name="Asgari S."/>
            <person name="Board P.G."/>
            <person name="Bretschneider A."/>
            <person name="Campbell P.M."/>
            <person name="Chertemps T."/>
            <person name="Christeller J.T."/>
            <person name="Coppin C.W."/>
            <person name="Downes S.J."/>
            <person name="Duan G."/>
            <person name="Farnsworth C.A."/>
            <person name="Good R.T."/>
            <person name="Han L.B."/>
            <person name="Han Y.C."/>
            <person name="Hatje K."/>
            <person name="Horne I."/>
            <person name="Huang Y.P."/>
            <person name="Hughes D.S."/>
            <person name="Jacquin-Joly E."/>
            <person name="James W."/>
            <person name="Jhangiani S."/>
            <person name="Kollmar M."/>
            <person name="Kuwar S.S."/>
            <person name="Li S."/>
            <person name="Liu N.Y."/>
            <person name="Maibeche M.T."/>
            <person name="Miller J.R."/>
            <person name="Montagne N."/>
            <person name="Perry T."/>
            <person name="Qu J."/>
            <person name="Song S.V."/>
            <person name="Sutton G.G."/>
            <person name="Vogel H."/>
            <person name="Walenz B.P."/>
            <person name="Xu W."/>
            <person name="Zhang H.J."/>
            <person name="Zou Z."/>
            <person name="Batterham P."/>
            <person name="Edwards O.R."/>
            <person name="Feyereisen R."/>
            <person name="Gibbs R.A."/>
            <person name="Heckel D.G."/>
            <person name="McGrath A."/>
            <person name="Robin C."/>
            <person name="Scherer S.E."/>
            <person name="Worley K.C."/>
            <person name="Wu Y.D."/>
        </authorList>
    </citation>
    <scope>NUCLEOTIDE SEQUENCE [LARGE SCALE GENOMIC DNA]</scope>
    <source>
        <strain evidence="8">Harm_GR_Male_#8</strain>
        <tissue evidence="8">Whole organism</tissue>
    </source>
</reference>
<feature type="region of interest" description="Disordered" evidence="6">
    <location>
        <begin position="332"/>
        <end position="359"/>
    </location>
</feature>
<keyword evidence="5" id="KW-0539">Nucleus</keyword>
<keyword evidence="3" id="KW-0805">Transcription regulation</keyword>
<keyword evidence="4" id="KW-0804">Transcription</keyword>
<feature type="domain" description="BEN" evidence="7">
    <location>
        <begin position="232"/>
        <end position="328"/>
    </location>
</feature>
<dbReference type="GO" id="GO:0003677">
    <property type="term" value="F:DNA binding"/>
    <property type="evidence" value="ECO:0007669"/>
    <property type="project" value="InterPro"/>
</dbReference>
<feature type="compositionally biased region" description="Basic residues" evidence="6">
    <location>
        <begin position="58"/>
        <end position="67"/>
    </location>
</feature>
<sequence>MLKETGRKEEAGPSVKHEDEPEDYSSSASSWVPSDDGAQSGDSAGEKNKKIKLEHCKRQYSNRRSSKKIMTPSHRANPVIPKIMQQANLVNRKRTYDSLKNGSINKSTPDSTRRNNQNGKGHQNVTIDVRELMNIKNSFQVLFNMLEDLKRPVSSVINQSSNDHITAPFKPEDSHVTYNQSMDELKEDDENSENDEFNRSDDNVLISNKYTNVSVKTDQKKGSGKDEWVPIGSGKTLIHRDQFKRVNWKSYTIATRTLLLAVFPRRILATHSLTGKRSPAFQDKPAKMCLDPKIISDVIMEIMDRFNVRENLVRSIITTKCADECKMWKTRVSKNNKKKSKNHENIPPSNNNLEDQKVM</sequence>
<dbReference type="PROSITE" id="PS51457">
    <property type="entry name" value="BEN"/>
    <property type="match status" value="1"/>
</dbReference>
<feature type="compositionally biased region" description="Polar residues" evidence="6">
    <location>
        <begin position="98"/>
        <end position="124"/>
    </location>
</feature>
<evidence type="ECO:0000256" key="4">
    <source>
        <dbReference type="ARBA" id="ARBA00023163"/>
    </source>
</evidence>
<protein>
    <recommendedName>
        <fullName evidence="7">BEN domain-containing protein</fullName>
    </recommendedName>
</protein>
<name>A0A2W1BTC7_HELAM</name>